<reference evidence="3" key="2">
    <citation type="submission" date="2020-05" db="UniProtKB">
        <authorList>
            <consortium name="EnsemblMetazoa"/>
        </authorList>
    </citation>
    <scope>IDENTIFICATION</scope>
    <source>
        <strain evidence="3">IAEA</strain>
    </source>
</reference>
<dbReference type="EnsemblMetazoa" id="GPAI020107-RA">
    <property type="protein sequence ID" value="GPAI020107-PA"/>
    <property type="gene ID" value="GPAI020107"/>
</dbReference>
<dbReference type="AlphaFoldDB" id="A0A1A9ZNG9"/>
<evidence type="ECO:0000313" key="3">
    <source>
        <dbReference type="EnsemblMetazoa" id="GPAI020107-PA"/>
    </source>
</evidence>
<name>A0A1A9ZNG9_GLOPL</name>
<dbReference type="Proteomes" id="UP000092445">
    <property type="component" value="Unassembled WGS sequence"/>
</dbReference>
<dbReference type="GO" id="GO:0005737">
    <property type="term" value="C:cytoplasm"/>
    <property type="evidence" value="ECO:0007669"/>
    <property type="project" value="UniProtKB-ARBA"/>
</dbReference>
<sequence length="136" mass="15420">MEKFMKLFNSLKDYDLSSLGNFPASCVQYHSRFIFDTSDLPIKQYTRSPNFGKIHCLILTAPVQLAPREIKLFVNQQRTSDFDQAASMTSVQVLVFDPKDLKKATMNVQNLQIFVKNNQSGGEVTEMDYVGFIAAP</sequence>
<keyword evidence="1" id="KW-1015">Disulfide bond</keyword>
<dbReference type="VEuPathDB" id="VectorBase:GPAI020107"/>
<feature type="domain" description="PITH" evidence="2">
    <location>
        <begin position="1"/>
        <end position="136"/>
    </location>
</feature>
<organism evidence="3 4">
    <name type="scientific">Glossina pallidipes</name>
    <name type="common">Tsetse fly</name>
    <dbReference type="NCBI Taxonomy" id="7398"/>
    <lineage>
        <taxon>Eukaryota</taxon>
        <taxon>Metazoa</taxon>
        <taxon>Ecdysozoa</taxon>
        <taxon>Arthropoda</taxon>
        <taxon>Hexapoda</taxon>
        <taxon>Insecta</taxon>
        <taxon>Pterygota</taxon>
        <taxon>Neoptera</taxon>
        <taxon>Endopterygota</taxon>
        <taxon>Diptera</taxon>
        <taxon>Brachycera</taxon>
        <taxon>Muscomorpha</taxon>
        <taxon>Hippoboscoidea</taxon>
        <taxon>Glossinidae</taxon>
        <taxon>Glossina</taxon>
    </lineage>
</organism>
<dbReference type="SUPFAM" id="SSF49785">
    <property type="entry name" value="Galactose-binding domain-like"/>
    <property type="match status" value="1"/>
</dbReference>
<evidence type="ECO:0000256" key="1">
    <source>
        <dbReference type="ARBA" id="ARBA00023157"/>
    </source>
</evidence>
<dbReference type="PANTHER" id="PTHR46115">
    <property type="entry name" value="THIOREDOXIN-LIKE PROTEIN 1"/>
    <property type="match status" value="1"/>
</dbReference>
<dbReference type="PROSITE" id="PS51532">
    <property type="entry name" value="PITH"/>
    <property type="match status" value="1"/>
</dbReference>
<reference evidence="4" key="1">
    <citation type="submission" date="2014-03" db="EMBL/GenBank/DDBJ databases">
        <authorList>
            <person name="Aksoy S."/>
            <person name="Warren W."/>
            <person name="Wilson R.K."/>
        </authorList>
    </citation>
    <scope>NUCLEOTIDE SEQUENCE [LARGE SCALE GENOMIC DNA]</scope>
    <source>
        <strain evidence="4">IAEA</strain>
    </source>
</reference>
<dbReference type="InterPro" id="IPR010400">
    <property type="entry name" value="PITH_dom"/>
</dbReference>
<dbReference type="Gene3D" id="2.60.120.470">
    <property type="entry name" value="PITH domain"/>
    <property type="match status" value="1"/>
</dbReference>
<evidence type="ECO:0000259" key="2">
    <source>
        <dbReference type="PROSITE" id="PS51532"/>
    </source>
</evidence>
<evidence type="ECO:0000313" key="4">
    <source>
        <dbReference type="Proteomes" id="UP000092445"/>
    </source>
</evidence>
<dbReference type="Pfam" id="PF06201">
    <property type="entry name" value="PITH"/>
    <property type="match status" value="1"/>
</dbReference>
<protein>
    <submittedName>
        <fullName evidence="3">PITH domain-containing protein</fullName>
    </submittedName>
</protein>
<dbReference type="InterPro" id="IPR037047">
    <property type="entry name" value="PITH_dom_sf"/>
</dbReference>
<keyword evidence="4" id="KW-1185">Reference proteome</keyword>
<accession>A0A1A9ZNG9</accession>
<proteinExistence type="predicted"/>
<dbReference type="InterPro" id="IPR008979">
    <property type="entry name" value="Galactose-bd-like_sf"/>
</dbReference>
<dbReference type="STRING" id="7398.A0A1A9ZNG9"/>